<sequence>MNELSELYEESNDLQMDVMPSESHLPHIKMLTLFAITLPSILSPDLDNQENGHWTVVHSGGRRMREKWEKDRAVSNFFKKVSMGDCRAWLRDFLVHWEEMSTTTVPVPGKDSAQEDSYDESGEERREDPGFGLDGCGHGLHGRGAHEWILDNGSSRRETDEREMGERQGCDRLLQHGLHGRLSGLASGFYGELGANVEDLGITDHGPPYSAAHGHSQQAHHLDPPQFHHNCLPVLSPFQEQQVHQELTTLCFVGTVGQQKQDQEA</sequence>
<gene>
    <name evidence="1" type="ORF">MJG53_009090</name>
</gene>
<proteinExistence type="predicted"/>
<evidence type="ECO:0000313" key="1">
    <source>
        <dbReference type="EMBL" id="KAI4582539.1"/>
    </source>
</evidence>
<dbReference type="EMBL" id="CM043033">
    <property type="protein sequence ID" value="KAI4582539.1"/>
    <property type="molecule type" value="Genomic_DNA"/>
</dbReference>
<name>A0ACB9UYE8_9CETA</name>
<evidence type="ECO:0000313" key="2">
    <source>
        <dbReference type="Proteomes" id="UP001057279"/>
    </source>
</evidence>
<organism evidence="1 2">
    <name type="scientific">Ovis ammon polii x Ovis aries</name>
    <dbReference type="NCBI Taxonomy" id="2918886"/>
    <lineage>
        <taxon>Eukaryota</taxon>
        <taxon>Metazoa</taxon>
        <taxon>Chordata</taxon>
        <taxon>Craniata</taxon>
        <taxon>Vertebrata</taxon>
        <taxon>Euteleostomi</taxon>
        <taxon>Mammalia</taxon>
        <taxon>Eutheria</taxon>
        <taxon>Laurasiatheria</taxon>
        <taxon>Artiodactyla</taxon>
        <taxon>Ruminantia</taxon>
        <taxon>Pecora</taxon>
        <taxon>Bovidae</taxon>
        <taxon>Caprinae</taxon>
        <taxon>Ovis</taxon>
    </lineage>
</organism>
<protein>
    <submittedName>
        <fullName evidence="1">Uncharacterized protein</fullName>
    </submittedName>
</protein>
<comment type="caution">
    <text evidence="1">The sequence shown here is derived from an EMBL/GenBank/DDBJ whole genome shotgun (WGS) entry which is preliminary data.</text>
</comment>
<accession>A0ACB9UYE8</accession>
<dbReference type="Proteomes" id="UP001057279">
    <property type="component" value="Linkage Group LG08"/>
</dbReference>
<keyword evidence="2" id="KW-1185">Reference proteome</keyword>
<reference evidence="1" key="1">
    <citation type="submission" date="2022-03" db="EMBL/GenBank/DDBJ databases">
        <title>Genomic analyses of argali, domestic sheep and their hybrids provide insights into chromosomal evolution, heterosis and genetic basis of agronomic traits.</title>
        <authorList>
            <person name="Li M."/>
        </authorList>
    </citation>
    <scope>NUCLEOTIDE SEQUENCE</scope>
    <source>
        <strain evidence="1">F1 hybrid</strain>
    </source>
</reference>